<dbReference type="EMBL" id="AGEJ01000007">
    <property type="protein sequence ID" value="EMD17350.1"/>
    <property type="molecule type" value="Genomic_DNA"/>
</dbReference>
<dbReference type="PANTHER" id="PTHR12526">
    <property type="entry name" value="GLYCOSYLTRANSFERASE"/>
    <property type="match status" value="1"/>
</dbReference>
<dbReference type="InterPro" id="IPR001296">
    <property type="entry name" value="Glyco_trans_1"/>
</dbReference>
<evidence type="ECO:0000259" key="1">
    <source>
        <dbReference type="Pfam" id="PF00534"/>
    </source>
</evidence>
<dbReference type="Gene3D" id="3.40.50.2000">
    <property type="entry name" value="Glycogen Phosphorylase B"/>
    <property type="match status" value="2"/>
</dbReference>
<keyword evidence="3" id="KW-1185">Reference proteome</keyword>
<proteinExistence type="predicted"/>
<evidence type="ECO:0000313" key="2">
    <source>
        <dbReference type="EMBL" id="EMD17350.1"/>
    </source>
</evidence>
<dbReference type="eggNOG" id="COG0438">
    <property type="taxonomic scope" value="Bacteria"/>
</dbReference>
<organism evidence="2 3">
    <name type="scientific">Eggerthia catenaformis OT 569 = DSM 20559</name>
    <dbReference type="NCBI Taxonomy" id="999415"/>
    <lineage>
        <taxon>Bacteria</taxon>
        <taxon>Bacillati</taxon>
        <taxon>Bacillota</taxon>
        <taxon>Erysipelotrichia</taxon>
        <taxon>Erysipelotrichales</taxon>
        <taxon>Coprobacillaceae</taxon>
        <taxon>Eggerthia</taxon>
    </lineage>
</organism>
<gene>
    <name evidence="2" type="ORF">HMPREF9943_00351</name>
</gene>
<reference evidence="2 3" key="1">
    <citation type="submission" date="2013-02" db="EMBL/GenBank/DDBJ databases">
        <title>The Genome Sequence of Lactobacillus catenaformis F0143.</title>
        <authorList>
            <consortium name="The Broad Institute Genome Sequencing Platform"/>
            <person name="Earl A."/>
            <person name="Ward D."/>
            <person name="Feldgarden M."/>
            <person name="Gevers D."/>
            <person name="Izard J."/>
            <person name="Blanton J.M."/>
            <person name="Mathney J."/>
            <person name="Dewhirst F.E."/>
            <person name="Young S.K."/>
            <person name="Zeng Q."/>
            <person name="Gargeya S."/>
            <person name="Fitzgerald M."/>
            <person name="Haas B."/>
            <person name="Abouelleil A."/>
            <person name="Alvarado L."/>
            <person name="Arachchi H.M."/>
            <person name="Berlin A."/>
            <person name="Chapman S.B."/>
            <person name="Gearin G."/>
            <person name="Goldberg J."/>
            <person name="Griggs A."/>
            <person name="Gujja S."/>
            <person name="Hansen M."/>
            <person name="Heiman D."/>
            <person name="Howarth C."/>
            <person name="Larimer J."/>
            <person name="Lui A."/>
            <person name="MacDonald P.J.P."/>
            <person name="McCowen C."/>
            <person name="Montmayeur A."/>
            <person name="Murphy C."/>
            <person name="Neiman D."/>
            <person name="Pearson M."/>
            <person name="Priest M."/>
            <person name="Roberts A."/>
            <person name="Saif S."/>
            <person name="Shea T."/>
            <person name="Sisk P."/>
            <person name="Stolte C."/>
            <person name="Sykes S."/>
            <person name="Wortman J."/>
            <person name="Nusbaum C."/>
            <person name="Birren B."/>
        </authorList>
    </citation>
    <scope>NUCLEOTIDE SEQUENCE [LARGE SCALE GENOMIC DNA]</scope>
    <source>
        <strain evidence="2 3">OT 569</strain>
    </source>
</reference>
<sequence length="374" mass="43720">MKKLYFVFDQFPRPQSGGLLGMYKNIFKELKDQYDICIVEVFKSPDFHKDAFSDYQFITLHHYSIDSDFVDLLSYLKALRLIEFIKALWNMMIYFISIPFSRRKAKHLFEKDALIVATSPSAAIFLHHTNRFILEIHTKYEYFFEGTLASRLQIKFMTAPSLIIFRSAADALKAKNKGLNADYIYNFADSPLREDELPDLRKGYLFLGRLAQSKNLFELADIFNQIHKENQEIYLDIYGTGVVEESLKAYIDDHRFNDFIHLKGFTVDKEVYLNYKALVSASRLEGLPLNILEAKRCGIPVVSYSWGESTAEVIHNGKDGYILENQNDFKDKVLLLDQNDQLLMELSKNAFDDYQRFSPKSFIVKYIEFLENYK</sequence>
<dbReference type="PANTHER" id="PTHR12526:SF630">
    <property type="entry name" value="GLYCOSYLTRANSFERASE"/>
    <property type="match status" value="1"/>
</dbReference>
<dbReference type="OrthoDB" id="9806653at2"/>
<protein>
    <recommendedName>
        <fullName evidence="1">Glycosyl transferase family 1 domain-containing protein</fullName>
    </recommendedName>
</protein>
<evidence type="ECO:0000313" key="3">
    <source>
        <dbReference type="Proteomes" id="UP000011758"/>
    </source>
</evidence>
<dbReference type="Pfam" id="PF00534">
    <property type="entry name" value="Glycos_transf_1"/>
    <property type="match status" value="1"/>
</dbReference>
<dbReference type="STRING" id="999415.HMPREF9943_00351"/>
<dbReference type="Proteomes" id="UP000011758">
    <property type="component" value="Unassembled WGS sequence"/>
</dbReference>
<comment type="caution">
    <text evidence="2">The sequence shown here is derived from an EMBL/GenBank/DDBJ whole genome shotgun (WGS) entry which is preliminary data.</text>
</comment>
<dbReference type="SUPFAM" id="SSF53756">
    <property type="entry name" value="UDP-Glycosyltransferase/glycogen phosphorylase"/>
    <property type="match status" value="1"/>
</dbReference>
<dbReference type="AlphaFoldDB" id="M2Q372"/>
<dbReference type="RefSeq" id="WP_004801492.1">
    <property type="nucleotide sequence ID" value="NZ_KB446646.1"/>
</dbReference>
<dbReference type="BioCyc" id="ECAT999415-HMP:GTTI-361-MONOMER"/>
<dbReference type="GO" id="GO:0016757">
    <property type="term" value="F:glycosyltransferase activity"/>
    <property type="evidence" value="ECO:0007669"/>
    <property type="project" value="InterPro"/>
</dbReference>
<accession>M2Q372</accession>
<name>M2Q372_9FIRM</name>
<feature type="domain" description="Glycosyl transferase family 1" evidence="1">
    <location>
        <begin position="201"/>
        <end position="350"/>
    </location>
</feature>